<comment type="caution">
    <text evidence="1">The sequence shown here is derived from an EMBL/GenBank/DDBJ whole genome shotgun (WGS) entry which is preliminary data.</text>
</comment>
<dbReference type="RefSeq" id="WP_071062204.1">
    <property type="nucleotide sequence ID" value="NZ_MAXA01000126.1"/>
</dbReference>
<dbReference type="AlphaFoldDB" id="A0A1S1QQM3"/>
<sequence>MSHELLTVPSNLLYAGSDELIERLVTLASRSHDLRFGRNGTGTPGADCSDYCPACKALGGRNVVEAMAR</sequence>
<evidence type="ECO:0000313" key="2">
    <source>
        <dbReference type="Proteomes" id="UP000179769"/>
    </source>
</evidence>
<organism evidence="1 2">
    <name type="scientific">Parafrankia soli</name>
    <dbReference type="NCBI Taxonomy" id="2599596"/>
    <lineage>
        <taxon>Bacteria</taxon>
        <taxon>Bacillati</taxon>
        <taxon>Actinomycetota</taxon>
        <taxon>Actinomycetes</taxon>
        <taxon>Frankiales</taxon>
        <taxon>Frankiaceae</taxon>
        <taxon>Parafrankia</taxon>
    </lineage>
</organism>
<dbReference type="EMBL" id="MAXA01000126">
    <property type="protein sequence ID" value="OHV35392.1"/>
    <property type="molecule type" value="Genomic_DNA"/>
</dbReference>
<reference evidence="2" key="1">
    <citation type="submission" date="2016-07" db="EMBL/GenBank/DDBJ databases">
        <title>Frankia sp. NRRL B-16219 Genome sequencing.</title>
        <authorList>
            <person name="Ghodhbane-Gtari F."/>
            <person name="Swanson E."/>
            <person name="Gueddou A."/>
            <person name="Louati M."/>
            <person name="Nouioui I."/>
            <person name="Hezbri K."/>
            <person name="Abebe-Akele F."/>
            <person name="Simpson S."/>
            <person name="Morris K."/>
            <person name="Thomas K."/>
            <person name="Gtari M."/>
            <person name="Tisa L.S."/>
        </authorList>
    </citation>
    <scope>NUCLEOTIDE SEQUENCE [LARGE SCALE GENOMIC DNA]</scope>
    <source>
        <strain evidence="2">NRRL B-16219</strain>
    </source>
</reference>
<protein>
    <submittedName>
        <fullName evidence="1">Uncharacterized protein</fullName>
    </submittedName>
</protein>
<keyword evidence="2" id="KW-1185">Reference proteome</keyword>
<accession>A0A1S1QQM3</accession>
<evidence type="ECO:0000313" key="1">
    <source>
        <dbReference type="EMBL" id="OHV35392.1"/>
    </source>
</evidence>
<dbReference type="Proteomes" id="UP000179769">
    <property type="component" value="Unassembled WGS sequence"/>
</dbReference>
<gene>
    <name evidence="1" type="ORF">BBK14_33425</name>
</gene>
<name>A0A1S1QQM3_9ACTN</name>
<proteinExistence type="predicted"/>